<dbReference type="Gene3D" id="1.10.1220.10">
    <property type="entry name" value="Met repressor-like"/>
    <property type="match status" value="1"/>
</dbReference>
<sequence length="75" mass="8559">MATSVRLPDDLDKRLSDLARRTGRSKAFYIREAIEQQIEDLEDYYDAVRISQAVREGKARVVSAEDVWGDLGLDD</sequence>
<keyword evidence="3" id="KW-1185">Reference proteome</keyword>
<dbReference type="InterPro" id="IPR013321">
    <property type="entry name" value="Arc_rbn_hlx_hlx"/>
</dbReference>
<accession>A0ABT0EAM2</accession>
<name>A0ABT0EAM2_9GAMM</name>
<dbReference type="Pfam" id="PF01402">
    <property type="entry name" value="RHH_1"/>
    <property type="match status" value="1"/>
</dbReference>
<dbReference type="CDD" id="cd22233">
    <property type="entry name" value="RHH_CopAso-like"/>
    <property type="match status" value="1"/>
</dbReference>
<evidence type="ECO:0000259" key="1">
    <source>
        <dbReference type="Pfam" id="PF01402"/>
    </source>
</evidence>
<dbReference type="SUPFAM" id="SSF47598">
    <property type="entry name" value="Ribbon-helix-helix"/>
    <property type="match status" value="1"/>
</dbReference>
<dbReference type="InterPro" id="IPR010985">
    <property type="entry name" value="Ribbon_hlx_hlx"/>
</dbReference>
<dbReference type="RefSeq" id="WP_246953934.1">
    <property type="nucleotide sequence ID" value="NZ_JALKII010000019.1"/>
</dbReference>
<comment type="caution">
    <text evidence="2">The sequence shown here is derived from an EMBL/GenBank/DDBJ whole genome shotgun (WGS) entry which is preliminary data.</text>
</comment>
<dbReference type="EMBL" id="JALKII010000019">
    <property type="protein sequence ID" value="MCK0538881.1"/>
    <property type="molecule type" value="Genomic_DNA"/>
</dbReference>
<evidence type="ECO:0000313" key="3">
    <source>
        <dbReference type="Proteomes" id="UP001165524"/>
    </source>
</evidence>
<organism evidence="2 3">
    <name type="scientific">Alcanivorax quisquiliarum</name>
    <dbReference type="NCBI Taxonomy" id="2933565"/>
    <lineage>
        <taxon>Bacteria</taxon>
        <taxon>Pseudomonadati</taxon>
        <taxon>Pseudomonadota</taxon>
        <taxon>Gammaproteobacteria</taxon>
        <taxon>Oceanospirillales</taxon>
        <taxon>Alcanivoracaceae</taxon>
        <taxon>Alcanivorax</taxon>
    </lineage>
</organism>
<proteinExistence type="predicted"/>
<dbReference type="Proteomes" id="UP001165524">
    <property type="component" value="Unassembled WGS sequence"/>
</dbReference>
<evidence type="ECO:0000313" key="2">
    <source>
        <dbReference type="EMBL" id="MCK0538881.1"/>
    </source>
</evidence>
<dbReference type="InterPro" id="IPR002145">
    <property type="entry name" value="CopG"/>
</dbReference>
<protein>
    <submittedName>
        <fullName evidence="2">DUF6290 family protein</fullName>
    </submittedName>
</protein>
<reference evidence="2" key="1">
    <citation type="submission" date="2022-04" db="EMBL/GenBank/DDBJ databases">
        <title>Alcanivorax sp. CY1518 draft genome sequence.</title>
        <authorList>
            <person name="Zhao G."/>
            <person name="An M."/>
        </authorList>
    </citation>
    <scope>NUCLEOTIDE SEQUENCE</scope>
    <source>
        <strain evidence="2">CY1518</strain>
    </source>
</reference>
<feature type="domain" description="Ribbon-helix-helix protein CopG" evidence="1">
    <location>
        <begin position="2"/>
        <end position="39"/>
    </location>
</feature>
<gene>
    <name evidence="2" type="ORF">MU846_14320</name>
</gene>